<dbReference type="Proteomes" id="UP000092713">
    <property type="component" value="Unassembled WGS sequence"/>
</dbReference>
<dbReference type="SUPFAM" id="SSF48613">
    <property type="entry name" value="Heme oxygenase-like"/>
    <property type="match status" value="1"/>
</dbReference>
<dbReference type="CDD" id="cd19166">
    <property type="entry name" value="HemeO-bac"/>
    <property type="match status" value="1"/>
</dbReference>
<proteinExistence type="predicted"/>
<gene>
    <name evidence="1" type="ORF">ASR47_1006138</name>
</gene>
<accession>A0A1A7C2J7</accession>
<dbReference type="InterPro" id="IPR016084">
    <property type="entry name" value="Haem_Oase-like_multi-hlx"/>
</dbReference>
<evidence type="ECO:0000313" key="2">
    <source>
        <dbReference type="Proteomes" id="UP000092713"/>
    </source>
</evidence>
<dbReference type="RefSeq" id="WP_065308782.1">
    <property type="nucleotide sequence ID" value="NZ_LOCQ01000057.1"/>
</dbReference>
<dbReference type="AlphaFoldDB" id="A0A1A7C2J7"/>
<dbReference type="Pfam" id="PF01126">
    <property type="entry name" value="Heme_oxygenase"/>
    <property type="match status" value="1"/>
</dbReference>
<name>A0A1A7C2J7_9BURK</name>
<keyword evidence="2" id="KW-1185">Reference proteome</keyword>
<dbReference type="EMBL" id="LOCQ01000057">
    <property type="protein sequence ID" value="OBV38538.1"/>
    <property type="molecule type" value="Genomic_DNA"/>
</dbReference>
<comment type="caution">
    <text evidence="1">The sequence shown here is derived from an EMBL/GenBank/DDBJ whole genome shotgun (WGS) entry which is preliminary data.</text>
</comment>
<reference evidence="1 2" key="1">
    <citation type="submission" date="2016-04" db="EMBL/GenBank/DDBJ databases">
        <title>Draft genome sequence of Janthinobacterium psychrotolerans sp. nov., isolated from freshwater sediments in Denmark.</title>
        <authorList>
            <person name="Gong X."/>
            <person name="Skrivergaard S."/>
            <person name="Korsgaard B.S."/>
            <person name="Schreiber L."/>
            <person name="Marshall I.P."/>
            <person name="Finster K."/>
            <person name="Schramm A."/>
        </authorList>
    </citation>
    <scope>NUCLEOTIDE SEQUENCE [LARGE SCALE GENOMIC DNA]</scope>
    <source>
        <strain evidence="1 2">S3-2</strain>
    </source>
</reference>
<dbReference type="OrthoDB" id="9149607at2"/>
<dbReference type="InterPro" id="IPR016053">
    <property type="entry name" value="Haem_Oase-like"/>
</dbReference>
<protein>
    <submittedName>
        <fullName evidence="1">Heme oxygenase</fullName>
    </submittedName>
</protein>
<sequence>MTITATLDSTDLSISQPPSLARSARLKADTSATHDVLDKRIMAAAPFDNRQNYVRFLQAQYAFLRDVDALYDHAGLAALLPDLQQRRRYASIAADLRDLDTPLPAGSPTPPFGVQLDLATALGWLYVSEGSKLGAALLYKLAGQLGLDEHHGARHLAGHPDGRARHWREFTAVLDSAPLDMEGEARLIDGARAAFMRMHGHVEAQGL</sequence>
<dbReference type="STRING" id="1747903.ASR47_1006138"/>
<dbReference type="PATRIC" id="fig|1747903.4.peg.2090"/>
<dbReference type="GO" id="GO:0004392">
    <property type="term" value="F:heme oxygenase (decyclizing) activity"/>
    <property type="evidence" value="ECO:0007669"/>
    <property type="project" value="InterPro"/>
</dbReference>
<organism evidence="1 2">
    <name type="scientific">Janthinobacterium psychrotolerans</name>
    <dbReference type="NCBI Taxonomy" id="1747903"/>
    <lineage>
        <taxon>Bacteria</taxon>
        <taxon>Pseudomonadati</taxon>
        <taxon>Pseudomonadota</taxon>
        <taxon>Betaproteobacteria</taxon>
        <taxon>Burkholderiales</taxon>
        <taxon>Oxalobacteraceae</taxon>
        <taxon>Janthinobacterium</taxon>
    </lineage>
</organism>
<dbReference type="Gene3D" id="1.20.910.10">
    <property type="entry name" value="Heme oxygenase-like"/>
    <property type="match status" value="1"/>
</dbReference>
<evidence type="ECO:0000313" key="1">
    <source>
        <dbReference type="EMBL" id="OBV38538.1"/>
    </source>
</evidence>
<dbReference type="GO" id="GO:0006788">
    <property type="term" value="P:heme oxidation"/>
    <property type="evidence" value="ECO:0007669"/>
    <property type="project" value="InterPro"/>
</dbReference>